<dbReference type="EMBL" id="BJYU01000008">
    <property type="protein sequence ID" value="GEO13197.1"/>
    <property type="molecule type" value="Genomic_DNA"/>
</dbReference>
<proteinExistence type="predicted"/>
<comment type="caution">
    <text evidence="3">The sequence shown here is derived from an EMBL/GenBank/DDBJ whole genome shotgun (WGS) entry which is preliminary data.</text>
</comment>
<dbReference type="AlphaFoldDB" id="A0A512BMU6"/>
<dbReference type="Pfam" id="PF04955">
    <property type="entry name" value="HupE_UreJ"/>
    <property type="match status" value="1"/>
</dbReference>
<feature type="transmembrane region" description="Helical" evidence="1">
    <location>
        <begin position="142"/>
        <end position="166"/>
    </location>
</feature>
<feature type="transmembrane region" description="Helical" evidence="1">
    <location>
        <begin position="45"/>
        <end position="66"/>
    </location>
</feature>
<accession>A0A512BMU6</accession>
<feature type="signal peptide" evidence="2">
    <location>
        <begin position="1"/>
        <end position="21"/>
    </location>
</feature>
<protein>
    <submittedName>
        <fullName evidence="3">Urease accessory protein UreJ</fullName>
    </submittedName>
</protein>
<feature type="transmembrane region" description="Helical" evidence="1">
    <location>
        <begin position="172"/>
        <end position="189"/>
    </location>
</feature>
<evidence type="ECO:0000313" key="4">
    <source>
        <dbReference type="Proteomes" id="UP000321085"/>
    </source>
</evidence>
<evidence type="ECO:0000256" key="2">
    <source>
        <dbReference type="SAM" id="SignalP"/>
    </source>
</evidence>
<keyword evidence="2" id="KW-0732">Signal</keyword>
<evidence type="ECO:0000256" key="1">
    <source>
        <dbReference type="SAM" id="Phobius"/>
    </source>
</evidence>
<evidence type="ECO:0000313" key="3">
    <source>
        <dbReference type="EMBL" id="GEO13197.1"/>
    </source>
</evidence>
<name>A0A512BMU6_9HYPH</name>
<feature type="transmembrane region" description="Helical" evidence="1">
    <location>
        <begin position="78"/>
        <end position="105"/>
    </location>
</feature>
<sequence>MFSKRFTVSTLFALLSTPALAHAGGAGMSGFFSGFMHPIAGADHVLAMVAVGLLAPILGGQALWAVPGSFVLMMLVGGALGFSGINIPAAEIGILASIVVLGSAVATGRSWATGTAALVVGAFAVFHGYAHGVEMPAAAGATAYSLGFATATALLHGAGVLAGMTLFGKPQVVRLAGAATAVAGFAVPFM</sequence>
<dbReference type="OrthoDB" id="9808192at2"/>
<keyword evidence="1" id="KW-1133">Transmembrane helix</keyword>
<keyword evidence="1" id="KW-0472">Membrane</keyword>
<dbReference type="InterPro" id="IPR007038">
    <property type="entry name" value="HupE_UreJ"/>
</dbReference>
<feature type="chain" id="PRO_5022217400" evidence="2">
    <location>
        <begin position="22"/>
        <end position="190"/>
    </location>
</feature>
<keyword evidence="1" id="KW-0812">Transmembrane</keyword>
<gene>
    <name evidence="3" type="primary">hupE</name>
    <name evidence="3" type="ORF">MAE02_08930</name>
</gene>
<dbReference type="Proteomes" id="UP000321085">
    <property type="component" value="Unassembled WGS sequence"/>
</dbReference>
<dbReference type="PIRSF" id="PIRSF016919">
    <property type="entry name" value="HupE_UreJ"/>
    <property type="match status" value="1"/>
</dbReference>
<feature type="transmembrane region" description="Helical" evidence="1">
    <location>
        <begin position="111"/>
        <end position="130"/>
    </location>
</feature>
<reference evidence="3 4" key="1">
    <citation type="submission" date="2019-07" db="EMBL/GenBank/DDBJ databases">
        <title>Whole genome shotgun sequence of Microvirga aerophila NBRC 106136.</title>
        <authorList>
            <person name="Hosoyama A."/>
            <person name="Uohara A."/>
            <person name="Ohji S."/>
            <person name="Ichikawa N."/>
        </authorList>
    </citation>
    <scope>NUCLEOTIDE SEQUENCE [LARGE SCALE GENOMIC DNA]</scope>
    <source>
        <strain evidence="3 4">NBRC 106136</strain>
    </source>
</reference>
<organism evidence="3 4">
    <name type="scientific">Microvirga aerophila</name>
    <dbReference type="NCBI Taxonomy" id="670291"/>
    <lineage>
        <taxon>Bacteria</taxon>
        <taxon>Pseudomonadati</taxon>
        <taxon>Pseudomonadota</taxon>
        <taxon>Alphaproteobacteria</taxon>
        <taxon>Hyphomicrobiales</taxon>
        <taxon>Methylobacteriaceae</taxon>
        <taxon>Microvirga</taxon>
    </lineage>
</organism>
<keyword evidence="4" id="KW-1185">Reference proteome</keyword>
<dbReference type="RefSeq" id="WP_114185461.1">
    <property type="nucleotide sequence ID" value="NZ_BJYU01000008.1"/>
</dbReference>